<dbReference type="Proteomes" id="UP000324222">
    <property type="component" value="Unassembled WGS sequence"/>
</dbReference>
<protein>
    <submittedName>
        <fullName evidence="1">Uncharacterized protein</fullName>
    </submittedName>
</protein>
<comment type="caution">
    <text evidence="1">The sequence shown here is derived from an EMBL/GenBank/DDBJ whole genome shotgun (WGS) entry which is preliminary data.</text>
</comment>
<name>A0A5B7FAL0_PORTR</name>
<dbReference type="AlphaFoldDB" id="A0A5B7FAL0"/>
<reference evidence="1 2" key="1">
    <citation type="submission" date="2019-05" db="EMBL/GenBank/DDBJ databases">
        <title>Another draft genome of Portunus trituberculatus and its Hox gene families provides insights of decapod evolution.</title>
        <authorList>
            <person name="Jeong J.-H."/>
            <person name="Song I."/>
            <person name="Kim S."/>
            <person name="Choi T."/>
            <person name="Kim D."/>
            <person name="Ryu S."/>
            <person name="Kim W."/>
        </authorList>
    </citation>
    <scope>NUCLEOTIDE SEQUENCE [LARGE SCALE GENOMIC DNA]</scope>
    <source>
        <tissue evidence="1">Muscle</tissue>
    </source>
</reference>
<accession>A0A5B7FAL0</accession>
<evidence type="ECO:0000313" key="2">
    <source>
        <dbReference type="Proteomes" id="UP000324222"/>
    </source>
</evidence>
<dbReference type="EMBL" id="VSRR010006384">
    <property type="protein sequence ID" value="MPC44660.1"/>
    <property type="molecule type" value="Genomic_DNA"/>
</dbReference>
<sequence>MSPGQLRLRNSPAVMLKITRPNLCLLLHRPSLLPKEFAFLVPRWNMRGFWAEECMGDMALVPGAGPSCWAFPSS</sequence>
<keyword evidence="2" id="KW-1185">Reference proteome</keyword>
<proteinExistence type="predicted"/>
<gene>
    <name evidence="1" type="ORF">E2C01_038338</name>
</gene>
<evidence type="ECO:0000313" key="1">
    <source>
        <dbReference type="EMBL" id="MPC44660.1"/>
    </source>
</evidence>
<organism evidence="1 2">
    <name type="scientific">Portunus trituberculatus</name>
    <name type="common">Swimming crab</name>
    <name type="synonym">Neptunus trituberculatus</name>
    <dbReference type="NCBI Taxonomy" id="210409"/>
    <lineage>
        <taxon>Eukaryota</taxon>
        <taxon>Metazoa</taxon>
        <taxon>Ecdysozoa</taxon>
        <taxon>Arthropoda</taxon>
        <taxon>Crustacea</taxon>
        <taxon>Multicrustacea</taxon>
        <taxon>Malacostraca</taxon>
        <taxon>Eumalacostraca</taxon>
        <taxon>Eucarida</taxon>
        <taxon>Decapoda</taxon>
        <taxon>Pleocyemata</taxon>
        <taxon>Brachyura</taxon>
        <taxon>Eubrachyura</taxon>
        <taxon>Portunoidea</taxon>
        <taxon>Portunidae</taxon>
        <taxon>Portuninae</taxon>
        <taxon>Portunus</taxon>
    </lineage>
</organism>